<proteinExistence type="predicted"/>
<evidence type="ECO:0000256" key="1">
    <source>
        <dbReference type="SAM" id="Phobius"/>
    </source>
</evidence>
<dbReference type="KEGG" id="maw:19249778"/>
<feature type="transmembrane region" description="Helical" evidence="1">
    <location>
        <begin position="50"/>
        <end position="67"/>
    </location>
</feature>
<feature type="transmembrane region" description="Helical" evidence="1">
    <location>
        <begin position="105"/>
        <end position="128"/>
    </location>
</feature>
<gene>
    <name evidence="2" type="ORF">MAC_05467</name>
</gene>
<keyword evidence="1" id="KW-0812">Transmembrane</keyword>
<name>E9E6G9_METAQ</name>
<dbReference type="EMBL" id="GL698511">
    <property type="protein sequence ID" value="EFY88415.1"/>
    <property type="molecule type" value="Genomic_DNA"/>
</dbReference>
<reference evidence="2 3" key="1">
    <citation type="journal article" date="2011" name="PLoS Genet.">
        <title>Genome sequencing and comparative transcriptomics of the model entomopathogenic fungi Metarhizium anisopliae and M. acridum.</title>
        <authorList>
            <person name="Gao Q."/>
            <person name="Jin K."/>
            <person name="Ying S.H."/>
            <person name="Zhang Y."/>
            <person name="Xiao G."/>
            <person name="Shang Y."/>
            <person name="Duan Z."/>
            <person name="Hu X."/>
            <person name="Xie X.Q."/>
            <person name="Zhou G."/>
            <person name="Peng G."/>
            <person name="Luo Z."/>
            <person name="Huang W."/>
            <person name="Wang B."/>
            <person name="Fang W."/>
            <person name="Wang S."/>
            <person name="Zhong Y."/>
            <person name="Ma L.J."/>
            <person name="St Leger R.J."/>
            <person name="Zhao G.P."/>
            <person name="Pei Y."/>
            <person name="Feng M.G."/>
            <person name="Xia Y."/>
            <person name="Wang C."/>
        </authorList>
    </citation>
    <scope>NUCLEOTIDE SEQUENCE [LARGE SCALE GENOMIC DNA]</scope>
    <source>
        <strain evidence="2 3">CQMa 102</strain>
    </source>
</reference>
<accession>E9E6G9</accession>
<keyword evidence="1" id="KW-1133">Transmembrane helix</keyword>
<dbReference type="InParanoid" id="E9E6G9"/>
<dbReference type="HOGENOM" id="CLU_030884_0_0_1"/>
<dbReference type="OMA" id="YVKETNY"/>
<dbReference type="GeneID" id="19249778"/>
<evidence type="ECO:0000313" key="2">
    <source>
        <dbReference type="EMBL" id="EFY88415.1"/>
    </source>
</evidence>
<feature type="transmembrane region" description="Helical" evidence="1">
    <location>
        <begin position="149"/>
        <end position="169"/>
    </location>
</feature>
<feature type="transmembrane region" description="Helical" evidence="1">
    <location>
        <begin position="233"/>
        <end position="255"/>
    </location>
</feature>
<keyword evidence="3" id="KW-1185">Reference proteome</keyword>
<dbReference type="OrthoDB" id="196103at2759"/>
<protein>
    <submittedName>
        <fullName evidence="2">DUF895 domain membrane protein</fullName>
    </submittedName>
</protein>
<feature type="transmembrane region" description="Helical" evidence="1">
    <location>
        <begin position="74"/>
        <end position="93"/>
    </location>
</feature>
<evidence type="ECO:0000313" key="3">
    <source>
        <dbReference type="Proteomes" id="UP000002499"/>
    </source>
</evidence>
<dbReference type="eggNOG" id="KOG3098">
    <property type="taxonomic scope" value="Eukaryota"/>
</dbReference>
<sequence>MVPSKFSPYRPFTQNFLVGWRLPGTYTALTGLGAGGGQPSSADVANKTDALLYGLFALVGPFGGTILNMLRPKLSLMVGSVGCPCSVGGLWYYDRTDNACSALLAGAILGMTGGFLWTAAASVGAIIGSSISLSLSINQTKPVGVSRPAYMTCIVIRTGAVFVALFLIVNPRRVVRQDGTHIAVLKEVRAARYFNLRTRSVNNFAYQATQAFFPAALVLVLDSKYIRSRKTRGLIAIAVMGTVAVGASAGLIGWLQFNKVDSLRTAAGADWTDPEWPGLFVCYIRSGAVYAGYQMCTEYTLWATTNDLDVLARAAGMFKFYSAFGMLVSFVMAGEGVSFSGTDYAAAGKEPPLAELLPWCLVCRSQPVGIQRVFFAEFPIRRDGSVAHSSGIHYIFTT</sequence>
<dbReference type="InterPro" id="IPR036259">
    <property type="entry name" value="MFS_trans_sf"/>
</dbReference>
<dbReference type="SUPFAM" id="SSF103473">
    <property type="entry name" value="MFS general substrate transporter"/>
    <property type="match status" value="1"/>
</dbReference>
<dbReference type="AlphaFoldDB" id="E9E6G9"/>
<dbReference type="Proteomes" id="UP000002499">
    <property type="component" value="Unassembled WGS sequence"/>
</dbReference>
<keyword evidence="1" id="KW-0472">Membrane</keyword>
<organism evidence="3">
    <name type="scientific">Metarhizium acridum (strain CQMa 102)</name>
    <dbReference type="NCBI Taxonomy" id="655827"/>
    <lineage>
        <taxon>Eukaryota</taxon>
        <taxon>Fungi</taxon>
        <taxon>Dikarya</taxon>
        <taxon>Ascomycota</taxon>
        <taxon>Pezizomycotina</taxon>
        <taxon>Sordariomycetes</taxon>
        <taxon>Hypocreomycetidae</taxon>
        <taxon>Hypocreales</taxon>
        <taxon>Clavicipitaceae</taxon>
        <taxon>Metarhizium</taxon>
    </lineage>
</organism>